<reference evidence="1" key="1">
    <citation type="submission" date="2023-05" db="EMBL/GenBank/DDBJ databases">
        <authorList>
            <consortium name="ELIXIR-Norway"/>
        </authorList>
    </citation>
    <scope>NUCLEOTIDE SEQUENCE</scope>
</reference>
<organism evidence="1 2">
    <name type="scientific">Rangifer tarandus platyrhynchus</name>
    <name type="common">Svalbard reindeer</name>
    <dbReference type="NCBI Taxonomy" id="3082113"/>
    <lineage>
        <taxon>Eukaryota</taxon>
        <taxon>Metazoa</taxon>
        <taxon>Chordata</taxon>
        <taxon>Craniata</taxon>
        <taxon>Vertebrata</taxon>
        <taxon>Euteleostomi</taxon>
        <taxon>Mammalia</taxon>
        <taxon>Eutheria</taxon>
        <taxon>Laurasiatheria</taxon>
        <taxon>Artiodactyla</taxon>
        <taxon>Ruminantia</taxon>
        <taxon>Pecora</taxon>
        <taxon>Cervidae</taxon>
        <taxon>Odocoileinae</taxon>
        <taxon>Rangifer</taxon>
    </lineage>
</organism>
<gene>
    <name evidence="1" type="ORF">MRATA1EN3_LOCUS10140</name>
</gene>
<proteinExistence type="predicted"/>
<evidence type="ECO:0000313" key="2">
    <source>
        <dbReference type="Proteomes" id="UP001162501"/>
    </source>
</evidence>
<dbReference type="EMBL" id="OX596086">
    <property type="protein sequence ID" value="CAI9698927.1"/>
    <property type="molecule type" value="Genomic_DNA"/>
</dbReference>
<accession>A0ACB0EE15</accession>
<evidence type="ECO:0000313" key="1">
    <source>
        <dbReference type="EMBL" id="CAI9698927.1"/>
    </source>
</evidence>
<protein>
    <submittedName>
        <fullName evidence="1">Uncharacterized protein</fullName>
    </submittedName>
</protein>
<sequence length="612" mass="66558">MAPRLLLCVALCLLGAGSLEADVTQSPRYRITETKKGVTLTCSQNMNHEAMYWYRQDPGLGPRLIYFSRNIGNVQKGDIPDGYTVSREEKPNFPLTLESASTKQTSLYLCASRPSCLEPAMRIRLFCAFCFLGVGLMDAQVTQTPRYLVKRRGEKVVIECIQSIDYKRMFWYRQDPALGLRLLHFSINVGMVEKGDVPHGYSVSRKKKESFPLTLESATTNQTSVYLCASSSAFGAVLSQKPSRAICQRGTSVKIECQVDSQLNFMYWYRQLPGQSLVLMATANQGSKATYESGFAEDKFPISRPTLVFSTLTVSNASSKDSSSYFCSAGDTVLGTDQGSQQEPLSLPPSSRPGSPPATPAHFSTMHPLLILAFVGAAVAFPSDDDDKIVGGYTCAENSVPYQVSLNAGYHFCGGSLISDQWVVSAAHCYQYRIQVRLGEYNIDVVEGGEQFIDASKIIRHPKYSSWTLDNDILLIKLSKPAVINARVSTLALPSACAPAGTECLISGWGNTLSSGVNYPELLQCLEAPLLSHADCEASYPGQITNNMVCAGFLEGGKDSCQGDSGGPVACNGQLQGIVSWGYGCAQKGKPGVYTKVCNYVDWIQETIAANS</sequence>
<name>A0ACB0EE15_RANTA</name>
<dbReference type="Proteomes" id="UP001162501">
    <property type="component" value="Chromosome 2"/>
</dbReference>